<dbReference type="PANTHER" id="PTHR47739">
    <property type="entry name" value="TRNA1(VAL) (ADENINE(37)-N6)-METHYLTRANSFERASE"/>
    <property type="match status" value="1"/>
</dbReference>
<dbReference type="InterPro" id="IPR029063">
    <property type="entry name" value="SAM-dependent_MTases_sf"/>
</dbReference>
<dbReference type="GO" id="GO:0008170">
    <property type="term" value="F:N-methyltransferase activity"/>
    <property type="evidence" value="ECO:0007669"/>
    <property type="project" value="UniProtKB-ARBA"/>
</dbReference>
<dbReference type="EC" id="2.1.1.223" evidence="2"/>
<dbReference type="Pfam" id="PF05175">
    <property type="entry name" value="MTS"/>
    <property type="match status" value="1"/>
</dbReference>
<dbReference type="RefSeq" id="WP_005978101.1">
    <property type="nucleotide sequence ID" value="NZ_CABKNW010000003.1"/>
</dbReference>
<evidence type="ECO:0000313" key="3">
    <source>
        <dbReference type="Proteomes" id="UP000249008"/>
    </source>
</evidence>
<dbReference type="PROSITE" id="PS00092">
    <property type="entry name" value="N6_MTASE"/>
    <property type="match status" value="1"/>
</dbReference>
<dbReference type="GO" id="GO:0032259">
    <property type="term" value="P:methylation"/>
    <property type="evidence" value="ECO:0007669"/>
    <property type="project" value="UniProtKB-KW"/>
</dbReference>
<keyword evidence="2" id="KW-0489">Methyltransferase</keyword>
<name>A0AAX2J8M1_9FUSO</name>
<dbReference type="Proteomes" id="UP000249008">
    <property type="component" value="Chromosome 1"/>
</dbReference>
<reference evidence="2 3" key="1">
    <citation type="submission" date="2018-06" db="EMBL/GenBank/DDBJ databases">
        <authorList>
            <consortium name="Pathogen Informatics"/>
            <person name="Doyle S."/>
        </authorList>
    </citation>
    <scope>NUCLEOTIDE SEQUENCE [LARGE SCALE GENOMIC DNA]</scope>
    <source>
        <strain evidence="2 3">NCTC12112</strain>
    </source>
</reference>
<organism evidence="2 3">
    <name type="scientific">Fusobacterium ulcerans</name>
    <dbReference type="NCBI Taxonomy" id="861"/>
    <lineage>
        <taxon>Bacteria</taxon>
        <taxon>Fusobacteriati</taxon>
        <taxon>Fusobacteriota</taxon>
        <taxon>Fusobacteriia</taxon>
        <taxon>Fusobacteriales</taxon>
        <taxon>Fusobacteriaceae</taxon>
        <taxon>Fusobacterium</taxon>
    </lineage>
</organism>
<dbReference type="EMBL" id="LS483487">
    <property type="protein sequence ID" value="SQJ00265.1"/>
    <property type="molecule type" value="Genomic_DNA"/>
</dbReference>
<protein>
    <submittedName>
        <fullName evidence="2">tRNA1(Val) (Adenine(37)-N6)-methyltransferase</fullName>
        <ecNumber evidence="2">2.1.1.223</ecNumber>
    </submittedName>
</protein>
<proteinExistence type="predicted"/>
<dbReference type="InterPro" id="IPR002052">
    <property type="entry name" value="DNA_methylase_N6_adenine_CS"/>
</dbReference>
<dbReference type="InterPro" id="IPR050210">
    <property type="entry name" value="tRNA_Adenine-N(6)_MTase"/>
</dbReference>
<dbReference type="InterPro" id="IPR007848">
    <property type="entry name" value="Small_mtfrase_dom"/>
</dbReference>
<accession>A0AAX2J8M1</accession>
<dbReference type="GO" id="GO:0003676">
    <property type="term" value="F:nucleic acid binding"/>
    <property type="evidence" value="ECO:0007669"/>
    <property type="project" value="InterPro"/>
</dbReference>
<evidence type="ECO:0000313" key="2">
    <source>
        <dbReference type="EMBL" id="SQJ00265.1"/>
    </source>
</evidence>
<dbReference type="GO" id="GO:0008757">
    <property type="term" value="F:S-adenosylmethionine-dependent methyltransferase activity"/>
    <property type="evidence" value="ECO:0007669"/>
    <property type="project" value="UniProtKB-ARBA"/>
</dbReference>
<dbReference type="Gene3D" id="3.40.50.150">
    <property type="entry name" value="Vaccinia Virus protein VP39"/>
    <property type="match status" value="1"/>
</dbReference>
<dbReference type="GeneID" id="78455188"/>
<dbReference type="KEGG" id="ful:C4N20_10220"/>
<keyword evidence="2" id="KW-0808">Transferase</keyword>
<feature type="domain" description="Methyltransferase small" evidence="1">
    <location>
        <begin position="33"/>
        <end position="129"/>
    </location>
</feature>
<evidence type="ECO:0000259" key="1">
    <source>
        <dbReference type="Pfam" id="PF05175"/>
    </source>
</evidence>
<dbReference type="PANTHER" id="PTHR47739:SF1">
    <property type="entry name" value="TRNA1(VAL) (ADENINE(37)-N6)-METHYLTRANSFERASE"/>
    <property type="match status" value="1"/>
</dbReference>
<dbReference type="SUPFAM" id="SSF53335">
    <property type="entry name" value="S-adenosyl-L-methionine-dependent methyltransferases"/>
    <property type="match status" value="1"/>
</dbReference>
<dbReference type="AlphaFoldDB" id="A0AAX2J8M1"/>
<dbReference type="CDD" id="cd02440">
    <property type="entry name" value="AdoMet_MTases"/>
    <property type="match status" value="1"/>
</dbReference>
<gene>
    <name evidence="2" type="primary">yfiC</name>
    <name evidence="2" type="ORF">NCTC12112_00598</name>
</gene>
<sequence length="244" mass="27969">MITNEFETIIDLLKKDMKIIQRTDHFAFSLDSLLISEFASITKNINNIVDLGTGNGAIPLFLSKKTKAKITGIEIQEISSDLARRNIKLNNLEDQITIINDDMKNWRKYFTTHTLDMVVSNPPFFKFNGNEELLNDLTQLTLARHEISITLDTLIETAAGLLKDKGYFVLVHRVDRLIEIIELMKKHLIEPKRIQFCHSKTDKEGKILLVEGIKYGKPGLRILPPLFTHDSNGQYSPEVLEMFK</sequence>